<evidence type="ECO:0000313" key="16">
    <source>
        <dbReference type="EMBL" id="KAF3846340.1"/>
    </source>
</evidence>
<dbReference type="PANTHER" id="PTHR24300:SF319">
    <property type="entry name" value="CYTOCHROME P450, FAMILY 2, SUBFAMILY AC, POLYPEPTIDE 1"/>
    <property type="match status" value="1"/>
</dbReference>
<evidence type="ECO:0000256" key="2">
    <source>
        <dbReference type="ARBA" id="ARBA00004174"/>
    </source>
</evidence>
<evidence type="ECO:0000313" key="17">
    <source>
        <dbReference type="Proteomes" id="UP000518266"/>
    </source>
</evidence>
<feature type="binding site" description="axial binding residue" evidence="13">
    <location>
        <position position="331"/>
    </location>
    <ligand>
        <name>heme</name>
        <dbReference type="ChEBI" id="CHEBI:30413"/>
    </ligand>
    <ligandPart>
        <name>Fe</name>
        <dbReference type="ChEBI" id="CHEBI:18248"/>
    </ligandPart>
</feature>
<dbReference type="PROSITE" id="PS00086">
    <property type="entry name" value="CYTOCHROME_P450"/>
    <property type="match status" value="1"/>
</dbReference>
<dbReference type="AlphaFoldDB" id="A0A7J5YAA0"/>
<name>A0A7J5YAA0_DISMA</name>
<sequence>MHVMFKRNPVCKWRIMERAETFCPQHPERLWQGKRIAEQSILEECHHLTQMFEDHKGKPFDTARPLNYATSNIISSIVYGSRFEYNDPRFKEMVRRANQSICIVGSAQIQLYNMFPRLVSWIKNRQLLLRNMEMTIRDVKALVKNLKETLNPSVCRGLVDCFLIRKEKEEDSCVKDTHYNEKNLIFTVTNLFSAGTDTTATTLRWGLLLMAKYPHVQGPGGAEQSDRKPSGRVDDRKNLPYLMLSSMRYRDWPTLSPWPFLIKPAEMSPSKDTSSKRSGGTTVLPLLTSVLYDESEWETPHTFNPSHFLDKEGKFFRRDAFMPFSAGRRVCLGESLAKMELFLFFTFLLQRFRYTPPPGVTEDELDLTPAVGFTLSPSPHELCASSPGDSRIMLEDLFQSSTSVFLSVAIVGLLVLHLVYSSFSSKSRKREPPGPRPFPLLGNLLRVDLKRLDRSLVNLSKKYGPVFTVYLGMQKAVVLDTKQSNRLWSTMLRSLENEKSLQYSMISTKDTVKKCFFVLFY</sequence>
<dbReference type="SUPFAM" id="SSF48264">
    <property type="entry name" value="Cytochrome P450"/>
    <property type="match status" value="2"/>
</dbReference>
<dbReference type="InterPro" id="IPR002401">
    <property type="entry name" value="Cyt_P450_E_grp-I"/>
</dbReference>
<keyword evidence="10 13" id="KW-0408">Iron</keyword>
<keyword evidence="5 13" id="KW-0349">Heme</keyword>
<dbReference type="InterPro" id="IPR017972">
    <property type="entry name" value="Cyt_P450_CS"/>
</dbReference>
<keyword evidence="8" id="KW-0492">Microsome</keyword>
<dbReference type="PRINTS" id="PR00463">
    <property type="entry name" value="EP450I"/>
</dbReference>
<dbReference type="FunFam" id="1.10.630.10:FF:000238">
    <property type="entry name" value="Cytochrome P450 2A6"/>
    <property type="match status" value="1"/>
</dbReference>
<evidence type="ECO:0000256" key="3">
    <source>
        <dbReference type="ARBA" id="ARBA00004406"/>
    </source>
</evidence>
<dbReference type="Proteomes" id="UP000518266">
    <property type="component" value="Unassembled WGS sequence"/>
</dbReference>
<comment type="similarity">
    <text evidence="4 14">Belongs to the cytochrome P450 family.</text>
</comment>
<evidence type="ECO:0000256" key="13">
    <source>
        <dbReference type="PIRSR" id="PIRSR602401-1"/>
    </source>
</evidence>
<dbReference type="EMBL" id="JAAKFY010000014">
    <property type="protein sequence ID" value="KAF3846340.1"/>
    <property type="molecule type" value="Genomic_DNA"/>
</dbReference>
<keyword evidence="15" id="KW-1133">Transmembrane helix</keyword>
<evidence type="ECO:0000256" key="4">
    <source>
        <dbReference type="ARBA" id="ARBA00010617"/>
    </source>
</evidence>
<evidence type="ECO:0000256" key="12">
    <source>
        <dbReference type="ARBA" id="ARBA00023136"/>
    </source>
</evidence>
<organism evidence="16 17">
    <name type="scientific">Dissostichus mawsoni</name>
    <name type="common">Antarctic cod</name>
    <dbReference type="NCBI Taxonomy" id="36200"/>
    <lineage>
        <taxon>Eukaryota</taxon>
        <taxon>Metazoa</taxon>
        <taxon>Chordata</taxon>
        <taxon>Craniata</taxon>
        <taxon>Vertebrata</taxon>
        <taxon>Euteleostomi</taxon>
        <taxon>Actinopterygii</taxon>
        <taxon>Neopterygii</taxon>
        <taxon>Teleostei</taxon>
        <taxon>Neoteleostei</taxon>
        <taxon>Acanthomorphata</taxon>
        <taxon>Eupercaria</taxon>
        <taxon>Perciformes</taxon>
        <taxon>Notothenioidei</taxon>
        <taxon>Nototheniidae</taxon>
        <taxon>Dissostichus</taxon>
    </lineage>
</organism>
<dbReference type="InterPro" id="IPR036396">
    <property type="entry name" value="Cyt_P450_sf"/>
</dbReference>
<keyword evidence="17" id="KW-1185">Reference proteome</keyword>
<evidence type="ECO:0000256" key="15">
    <source>
        <dbReference type="SAM" id="Phobius"/>
    </source>
</evidence>
<dbReference type="GO" id="GO:0005506">
    <property type="term" value="F:iron ion binding"/>
    <property type="evidence" value="ECO:0007669"/>
    <property type="project" value="InterPro"/>
</dbReference>
<keyword evidence="7" id="KW-0256">Endoplasmic reticulum</keyword>
<evidence type="ECO:0000256" key="14">
    <source>
        <dbReference type="RuleBase" id="RU000461"/>
    </source>
</evidence>
<comment type="caution">
    <text evidence="16">The sequence shown here is derived from an EMBL/GenBank/DDBJ whole genome shotgun (WGS) entry which is preliminary data.</text>
</comment>
<dbReference type="GO" id="GO:0006805">
    <property type="term" value="P:xenobiotic metabolic process"/>
    <property type="evidence" value="ECO:0007669"/>
    <property type="project" value="TreeGrafter"/>
</dbReference>
<keyword evidence="12 15" id="KW-0472">Membrane</keyword>
<proteinExistence type="inferred from homology"/>
<evidence type="ECO:0008006" key="18">
    <source>
        <dbReference type="Google" id="ProtNLM"/>
    </source>
</evidence>
<dbReference type="InterPro" id="IPR001128">
    <property type="entry name" value="Cyt_P450"/>
</dbReference>
<evidence type="ECO:0000256" key="5">
    <source>
        <dbReference type="ARBA" id="ARBA00022617"/>
    </source>
</evidence>
<feature type="transmembrane region" description="Helical" evidence="15">
    <location>
        <begin position="397"/>
        <end position="420"/>
    </location>
</feature>
<evidence type="ECO:0000256" key="11">
    <source>
        <dbReference type="ARBA" id="ARBA00023033"/>
    </source>
</evidence>
<dbReference type="GO" id="GO:0020037">
    <property type="term" value="F:heme binding"/>
    <property type="evidence" value="ECO:0007669"/>
    <property type="project" value="InterPro"/>
</dbReference>
<dbReference type="PANTHER" id="PTHR24300">
    <property type="entry name" value="CYTOCHROME P450 508A4-RELATED"/>
    <property type="match status" value="1"/>
</dbReference>
<evidence type="ECO:0000256" key="7">
    <source>
        <dbReference type="ARBA" id="ARBA00022824"/>
    </source>
</evidence>
<gene>
    <name evidence="16" type="ORF">F7725_003418</name>
</gene>
<keyword evidence="11 14" id="KW-0503">Monooxygenase</keyword>
<evidence type="ECO:0000256" key="10">
    <source>
        <dbReference type="ARBA" id="ARBA00023004"/>
    </source>
</evidence>
<dbReference type="InterPro" id="IPR050182">
    <property type="entry name" value="Cytochrome_P450_fam2"/>
</dbReference>
<dbReference type="GO" id="GO:0016712">
    <property type="term" value="F:oxidoreductase activity, acting on paired donors, with incorporation or reduction of molecular oxygen, reduced flavin or flavoprotein as one donor, and incorporation of one atom of oxygen"/>
    <property type="evidence" value="ECO:0007669"/>
    <property type="project" value="TreeGrafter"/>
</dbReference>
<dbReference type="PRINTS" id="PR00385">
    <property type="entry name" value="P450"/>
</dbReference>
<accession>A0A7J5YAA0</accession>
<evidence type="ECO:0000256" key="9">
    <source>
        <dbReference type="ARBA" id="ARBA00023002"/>
    </source>
</evidence>
<dbReference type="GO" id="GO:0006082">
    <property type="term" value="P:organic acid metabolic process"/>
    <property type="evidence" value="ECO:0007669"/>
    <property type="project" value="TreeGrafter"/>
</dbReference>
<dbReference type="OrthoDB" id="2789670at2759"/>
<comment type="cofactor">
    <cofactor evidence="1 13">
        <name>heme</name>
        <dbReference type="ChEBI" id="CHEBI:30413"/>
    </cofactor>
</comment>
<dbReference type="Gene3D" id="1.10.630.10">
    <property type="entry name" value="Cytochrome P450"/>
    <property type="match status" value="2"/>
</dbReference>
<evidence type="ECO:0000256" key="6">
    <source>
        <dbReference type="ARBA" id="ARBA00022723"/>
    </source>
</evidence>
<dbReference type="Pfam" id="PF00067">
    <property type="entry name" value="p450"/>
    <property type="match status" value="3"/>
</dbReference>
<comment type="subcellular location">
    <subcellularLocation>
        <location evidence="3">Endoplasmic reticulum membrane</location>
        <topology evidence="3">Peripheral membrane protein</topology>
    </subcellularLocation>
    <subcellularLocation>
        <location evidence="2">Microsome membrane</location>
        <topology evidence="2">Peripheral membrane protein</topology>
    </subcellularLocation>
</comment>
<keyword evidence="6 13" id="KW-0479">Metal-binding</keyword>
<evidence type="ECO:0000256" key="8">
    <source>
        <dbReference type="ARBA" id="ARBA00022848"/>
    </source>
</evidence>
<dbReference type="GO" id="GO:0005789">
    <property type="term" value="C:endoplasmic reticulum membrane"/>
    <property type="evidence" value="ECO:0007669"/>
    <property type="project" value="UniProtKB-SubCell"/>
</dbReference>
<keyword evidence="9 14" id="KW-0560">Oxidoreductase</keyword>
<reference evidence="16 17" key="1">
    <citation type="submission" date="2020-03" db="EMBL/GenBank/DDBJ databases">
        <title>Dissostichus mawsoni Genome sequencing and assembly.</title>
        <authorList>
            <person name="Park H."/>
        </authorList>
    </citation>
    <scope>NUCLEOTIDE SEQUENCE [LARGE SCALE GENOMIC DNA]</scope>
    <source>
        <strain evidence="16">DM0001</strain>
        <tissue evidence="16">Muscle</tissue>
    </source>
</reference>
<protein>
    <recommendedName>
        <fullName evidence="18">Cytochrome P450</fullName>
    </recommendedName>
</protein>
<evidence type="ECO:0000256" key="1">
    <source>
        <dbReference type="ARBA" id="ARBA00001971"/>
    </source>
</evidence>
<keyword evidence="15" id="KW-0812">Transmembrane</keyword>